<protein>
    <submittedName>
        <fullName evidence="2">Uncharacterized protein</fullName>
    </submittedName>
</protein>
<gene>
    <name evidence="2" type="ORF">KIW84_055806</name>
</gene>
<dbReference type="Proteomes" id="UP001058974">
    <property type="component" value="Chromosome 5"/>
</dbReference>
<reference evidence="2 3" key="1">
    <citation type="journal article" date="2022" name="Nat. Genet.">
        <title>Improved pea reference genome and pan-genome highlight genomic features and evolutionary characteristics.</title>
        <authorList>
            <person name="Yang T."/>
            <person name="Liu R."/>
            <person name="Luo Y."/>
            <person name="Hu S."/>
            <person name="Wang D."/>
            <person name="Wang C."/>
            <person name="Pandey M.K."/>
            <person name="Ge S."/>
            <person name="Xu Q."/>
            <person name="Li N."/>
            <person name="Li G."/>
            <person name="Huang Y."/>
            <person name="Saxena R.K."/>
            <person name="Ji Y."/>
            <person name="Li M."/>
            <person name="Yan X."/>
            <person name="He Y."/>
            <person name="Liu Y."/>
            <person name="Wang X."/>
            <person name="Xiang C."/>
            <person name="Varshney R.K."/>
            <person name="Ding H."/>
            <person name="Gao S."/>
            <person name="Zong X."/>
        </authorList>
    </citation>
    <scope>NUCLEOTIDE SEQUENCE [LARGE SCALE GENOMIC DNA]</scope>
    <source>
        <strain evidence="2 3">cv. Zhongwan 6</strain>
    </source>
</reference>
<dbReference type="Gramene" id="Psat05G0580600-T1">
    <property type="protein sequence ID" value="KAI5410436.1"/>
    <property type="gene ID" value="KIW84_055806"/>
</dbReference>
<evidence type="ECO:0000256" key="1">
    <source>
        <dbReference type="SAM" id="MobiDB-lite"/>
    </source>
</evidence>
<organism evidence="2 3">
    <name type="scientific">Pisum sativum</name>
    <name type="common">Garden pea</name>
    <name type="synonym">Lathyrus oleraceus</name>
    <dbReference type="NCBI Taxonomy" id="3888"/>
    <lineage>
        <taxon>Eukaryota</taxon>
        <taxon>Viridiplantae</taxon>
        <taxon>Streptophyta</taxon>
        <taxon>Embryophyta</taxon>
        <taxon>Tracheophyta</taxon>
        <taxon>Spermatophyta</taxon>
        <taxon>Magnoliopsida</taxon>
        <taxon>eudicotyledons</taxon>
        <taxon>Gunneridae</taxon>
        <taxon>Pentapetalae</taxon>
        <taxon>rosids</taxon>
        <taxon>fabids</taxon>
        <taxon>Fabales</taxon>
        <taxon>Fabaceae</taxon>
        <taxon>Papilionoideae</taxon>
        <taxon>50 kb inversion clade</taxon>
        <taxon>NPAAA clade</taxon>
        <taxon>Hologalegina</taxon>
        <taxon>IRL clade</taxon>
        <taxon>Fabeae</taxon>
        <taxon>Lathyrus</taxon>
    </lineage>
</organism>
<name>A0A9D5AK89_PEA</name>
<dbReference type="EMBL" id="JAMSHJ010000005">
    <property type="protein sequence ID" value="KAI5410436.1"/>
    <property type="molecule type" value="Genomic_DNA"/>
</dbReference>
<accession>A0A9D5AK89</accession>
<proteinExistence type="predicted"/>
<keyword evidence="3" id="KW-1185">Reference proteome</keyword>
<feature type="compositionally biased region" description="Basic residues" evidence="1">
    <location>
        <begin position="14"/>
        <end position="25"/>
    </location>
</feature>
<evidence type="ECO:0000313" key="3">
    <source>
        <dbReference type="Proteomes" id="UP001058974"/>
    </source>
</evidence>
<comment type="caution">
    <text evidence="2">The sequence shown here is derived from an EMBL/GenBank/DDBJ whole genome shotgun (WGS) entry which is preliminary data.</text>
</comment>
<dbReference type="AlphaFoldDB" id="A0A9D5AK89"/>
<feature type="region of interest" description="Disordered" evidence="1">
    <location>
        <begin position="1"/>
        <end position="27"/>
    </location>
</feature>
<evidence type="ECO:0000313" key="2">
    <source>
        <dbReference type="EMBL" id="KAI5410436.1"/>
    </source>
</evidence>
<sequence>MQPNPFRRWPEKHRITRKTRQRRNPKLTQVKNTDPELTRLRITINIIPKYHTIPITNPQVESRSRKSTIFPQKQNPILQTLHLHPLLLLLIKPKHMKPHSSLPSNLTKLTFGETMFNLINSPTITFTITIIPQTTHETRQVFIN</sequence>